<comment type="caution">
    <text evidence="5">The sequence shown here is derived from an EMBL/GenBank/DDBJ whole genome shotgun (WGS) entry which is preliminary data.</text>
</comment>
<comment type="subcellular location">
    <subcellularLocation>
        <location evidence="1">Plastid</location>
        <location evidence="1">Chloroplast</location>
    </subcellularLocation>
</comment>
<dbReference type="Pfam" id="PF04278">
    <property type="entry name" value="Tic22"/>
    <property type="match status" value="1"/>
</dbReference>
<dbReference type="InterPro" id="IPR007378">
    <property type="entry name" value="Tic22-like"/>
</dbReference>
<organism evidence="5 6">
    <name type="scientific">Cyanidiococcus yangmingshanensis</name>
    <dbReference type="NCBI Taxonomy" id="2690220"/>
    <lineage>
        <taxon>Eukaryota</taxon>
        <taxon>Rhodophyta</taxon>
        <taxon>Bangiophyceae</taxon>
        <taxon>Cyanidiales</taxon>
        <taxon>Cyanidiaceae</taxon>
        <taxon>Cyanidiococcus</taxon>
    </lineage>
</organism>
<gene>
    <name evidence="5" type="ORF">F1559_003380</name>
</gene>
<evidence type="ECO:0000256" key="3">
    <source>
        <dbReference type="ARBA" id="ARBA00022640"/>
    </source>
</evidence>
<dbReference type="GO" id="GO:0015031">
    <property type="term" value="P:protein transport"/>
    <property type="evidence" value="ECO:0007669"/>
    <property type="project" value="InterPro"/>
</dbReference>
<keyword evidence="3" id="KW-0934">Plastid</keyword>
<dbReference type="GO" id="GO:0009507">
    <property type="term" value="C:chloroplast"/>
    <property type="evidence" value="ECO:0007669"/>
    <property type="project" value="UniProtKB-SubCell"/>
</dbReference>
<feature type="compositionally biased region" description="Polar residues" evidence="4">
    <location>
        <begin position="453"/>
        <end position="464"/>
    </location>
</feature>
<sequence length="464" mass="50884">MLQLWTVPQLEWGRSKQVLGGERTKRVEDEAWWLGRPLASCRCLGFVPTTSLALRWPGTLQRSTKKLQHPCLWSRQRRLLPRPMVRTWRASADRPSPPWRLIISVAALLVFSGPIVQPLFDTLTSKLVPSSQTATREAARLTEDEIDSKLRAIPVFCVTDREGRPLLSELSSSSSSTSSSVSSLGSSRQQESAFPDASGGALGLLDAAGRRKAQDTLSKPAPERRIGYFYLDYRDASNFLRQIHDRQDGEASDLVRDAHIVAIPLDEALKFIPPREGGQGRVPDPSDEFHLVPSEQSVRFAERVLRANGALGASARIRGIPLFSIRGFALQRVVEDGSKPESKTMNTSGGTTASDEPALLTPLFFAPDDVQLAWDRLRQISSTQGTALPSQLPLDRVQVTDLRTVLQEMRQGTGGFQSADTMTDYRSLVFLPSRLPAPESGRADAGMVEKASSGISLPSGTSTD</sequence>
<dbReference type="Gene3D" id="3.40.1350.100">
    <property type="match status" value="1"/>
</dbReference>
<reference evidence="5 6" key="1">
    <citation type="journal article" date="2020" name="J. Phycol.">
        <title>Comparative genome analysis reveals Cyanidiococcus gen. nov., a new extremophilic red algal genus sister to Cyanidioschyzon (Cyanidioschyzonaceae, Rhodophyta).</title>
        <authorList>
            <person name="Liu S.-L."/>
            <person name="Chiang Y.-R."/>
            <person name="Yoon H.S."/>
            <person name="Fu H.-Y."/>
        </authorList>
    </citation>
    <scope>NUCLEOTIDE SEQUENCE [LARGE SCALE GENOMIC DNA]</scope>
    <source>
        <strain evidence="5 6">THAL066</strain>
    </source>
</reference>
<evidence type="ECO:0000256" key="4">
    <source>
        <dbReference type="SAM" id="MobiDB-lite"/>
    </source>
</evidence>
<evidence type="ECO:0000313" key="6">
    <source>
        <dbReference type="Proteomes" id="UP000530660"/>
    </source>
</evidence>
<dbReference type="PANTHER" id="PTHR33926:SF4">
    <property type="entry name" value="PROTEIN TIC 22, CHLOROPLASTIC"/>
    <property type="match status" value="1"/>
</dbReference>
<protein>
    <submittedName>
        <fullName evidence="5">Uncharacterized protein</fullName>
    </submittedName>
</protein>
<name>A0A7J7ICD8_9RHOD</name>
<accession>A0A7J7ICD8</accession>
<feature type="compositionally biased region" description="Low complexity" evidence="4">
    <location>
        <begin position="167"/>
        <end position="187"/>
    </location>
</feature>
<dbReference type="AlphaFoldDB" id="A0A7J7ICD8"/>
<keyword evidence="6" id="KW-1185">Reference proteome</keyword>
<evidence type="ECO:0000256" key="2">
    <source>
        <dbReference type="ARBA" id="ARBA00022528"/>
    </source>
</evidence>
<dbReference type="OrthoDB" id="4798at2759"/>
<dbReference type="PANTHER" id="PTHR33926">
    <property type="entry name" value="PROTEIN TIC 22, CHLOROPLASTIC"/>
    <property type="match status" value="1"/>
</dbReference>
<evidence type="ECO:0000313" key="5">
    <source>
        <dbReference type="EMBL" id="KAF6000773.1"/>
    </source>
</evidence>
<feature type="region of interest" description="Disordered" evidence="4">
    <location>
        <begin position="438"/>
        <end position="464"/>
    </location>
</feature>
<dbReference type="Proteomes" id="UP000530660">
    <property type="component" value="Unassembled WGS sequence"/>
</dbReference>
<feature type="region of interest" description="Disordered" evidence="4">
    <location>
        <begin position="167"/>
        <end position="197"/>
    </location>
</feature>
<keyword evidence="2" id="KW-0150">Chloroplast</keyword>
<evidence type="ECO:0000256" key="1">
    <source>
        <dbReference type="ARBA" id="ARBA00004229"/>
    </source>
</evidence>
<proteinExistence type="predicted"/>
<dbReference type="EMBL" id="VWRR01000018">
    <property type="protein sequence ID" value="KAF6000773.1"/>
    <property type="molecule type" value="Genomic_DNA"/>
</dbReference>